<evidence type="ECO:0000313" key="5">
    <source>
        <dbReference type="Proteomes" id="UP000800235"/>
    </source>
</evidence>
<dbReference type="OrthoDB" id="2586582at2759"/>
<dbReference type="Pfam" id="PF01083">
    <property type="entry name" value="Cutinase"/>
    <property type="match status" value="1"/>
</dbReference>
<dbReference type="GO" id="GO:0052689">
    <property type="term" value="F:carboxylic ester hydrolase activity"/>
    <property type="evidence" value="ECO:0007669"/>
    <property type="project" value="UniProtKB-ARBA"/>
</dbReference>
<dbReference type="PANTHER" id="PTHR33630:SF9">
    <property type="entry name" value="CUTINASE 4"/>
    <property type="match status" value="1"/>
</dbReference>
<sequence>MRGSVAALAAMAVTTVVAQEKACSPLHFIFARATTELPPNVENATPQAFEAAANKFWSKGYGAGGFSMFQNISAVIPGTTGYPVHYPASWSGCTSEDKGVKDMLAELSKQSAACPKQKFILGGHSQGGVVTVRTIPQIPADILAKVLAVTMPELPYSRQRPVQVVL</sequence>
<keyword evidence="5" id="KW-1185">Reference proteome</keyword>
<feature type="signal peptide" evidence="3">
    <location>
        <begin position="1"/>
        <end position="18"/>
    </location>
</feature>
<protein>
    <submittedName>
        <fullName evidence="4">Alpha/beta-hydrolase</fullName>
    </submittedName>
</protein>
<accession>A0A9P4P0L5</accession>
<evidence type="ECO:0000256" key="2">
    <source>
        <dbReference type="ARBA" id="ARBA00023157"/>
    </source>
</evidence>
<dbReference type="SMART" id="SM01110">
    <property type="entry name" value="Cutinase"/>
    <property type="match status" value="1"/>
</dbReference>
<reference evidence="4" key="1">
    <citation type="journal article" date="2020" name="Stud. Mycol.">
        <title>101 Dothideomycetes genomes: a test case for predicting lifestyles and emergence of pathogens.</title>
        <authorList>
            <person name="Haridas S."/>
            <person name="Albert R."/>
            <person name="Binder M."/>
            <person name="Bloem J."/>
            <person name="Labutti K."/>
            <person name="Salamov A."/>
            <person name="Andreopoulos B."/>
            <person name="Baker S."/>
            <person name="Barry K."/>
            <person name="Bills G."/>
            <person name="Bluhm B."/>
            <person name="Cannon C."/>
            <person name="Castanera R."/>
            <person name="Culley D."/>
            <person name="Daum C."/>
            <person name="Ezra D."/>
            <person name="Gonzalez J."/>
            <person name="Henrissat B."/>
            <person name="Kuo A."/>
            <person name="Liang C."/>
            <person name="Lipzen A."/>
            <person name="Lutzoni F."/>
            <person name="Magnuson J."/>
            <person name="Mondo S."/>
            <person name="Nolan M."/>
            <person name="Ohm R."/>
            <person name="Pangilinan J."/>
            <person name="Park H.-J."/>
            <person name="Ramirez L."/>
            <person name="Alfaro M."/>
            <person name="Sun H."/>
            <person name="Tritt A."/>
            <person name="Yoshinaga Y."/>
            <person name="Zwiers L.-H."/>
            <person name="Turgeon B."/>
            <person name="Goodwin S."/>
            <person name="Spatafora J."/>
            <person name="Crous P."/>
            <person name="Grigoriev I."/>
        </authorList>
    </citation>
    <scope>NUCLEOTIDE SEQUENCE</scope>
    <source>
        <strain evidence="4">CBS 130266</strain>
    </source>
</reference>
<dbReference type="PANTHER" id="PTHR33630">
    <property type="entry name" value="CUTINASE RV1984C-RELATED-RELATED"/>
    <property type="match status" value="1"/>
</dbReference>
<organism evidence="4 5">
    <name type="scientific">Tothia fuscella</name>
    <dbReference type="NCBI Taxonomy" id="1048955"/>
    <lineage>
        <taxon>Eukaryota</taxon>
        <taxon>Fungi</taxon>
        <taxon>Dikarya</taxon>
        <taxon>Ascomycota</taxon>
        <taxon>Pezizomycotina</taxon>
        <taxon>Dothideomycetes</taxon>
        <taxon>Pleosporomycetidae</taxon>
        <taxon>Venturiales</taxon>
        <taxon>Cylindrosympodiaceae</taxon>
        <taxon>Tothia</taxon>
    </lineage>
</organism>
<evidence type="ECO:0000256" key="1">
    <source>
        <dbReference type="ARBA" id="ARBA00022801"/>
    </source>
</evidence>
<evidence type="ECO:0000313" key="4">
    <source>
        <dbReference type="EMBL" id="KAF2435090.1"/>
    </source>
</evidence>
<proteinExistence type="predicted"/>
<dbReference type="Proteomes" id="UP000800235">
    <property type="component" value="Unassembled WGS sequence"/>
</dbReference>
<evidence type="ECO:0000256" key="3">
    <source>
        <dbReference type="SAM" id="SignalP"/>
    </source>
</evidence>
<dbReference type="Gene3D" id="3.40.50.1820">
    <property type="entry name" value="alpha/beta hydrolase"/>
    <property type="match status" value="1"/>
</dbReference>
<dbReference type="AlphaFoldDB" id="A0A9P4P0L5"/>
<dbReference type="InterPro" id="IPR000675">
    <property type="entry name" value="Cutinase/axe"/>
</dbReference>
<keyword evidence="3" id="KW-0732">Signal</keyword>
<gene>
    <name evidence="4" type="ORF">EJ08DRAFT_389403</name>
</gene>
<keyword evidence="1" id="KW-0378">Hydrolase</keyword>
<feature type="chain" id="PRO_5040262285" evidence="3">
    <location>
        <begin position="19"/>
        <end position="166"/>
    </location>
</feature>
<comment type="caution">
    <text evidence="4">The sequence shown here is derived from an EMBL/GenBank/DDBJ whole genome shotgun (WGS) entry which is preliminary data.</text>
</comment>
<dbReference type="InterPro" id="IPR029058">
    <property type="entry name" value="AB_hydrolase_fold"/>
</dbReference>
<dbReference type="SUPFAM" id="SSF53474">
    <property type="entry name" value="alpha/beta-Hydrolases"/>
    <property type="match status" value="1"/>
</dbReference>
<name>A0A9P4P0L5_9PEZI</name>
<dbReference type="EMBL" id="MU007014">
    <property type="protein sequence ID" value="KAF2435090.1"/>
    <property type="molecule type" value="Genomic_DNA"/>
</dbReference>
<keyword evidence="2" id="KW-1015">Disulfide bond</keyword>